<dbReference type="InParanoid" id="H0ESL3"/>
<feature type="domain" description="BZIP" evidence="8">
    <location>
        <begin position="402"/>
        <end position="465"/>
    </location>
</feature>
<evidence type="ECO:0000256" key="3">
    <source>
        <dbReference type="ARBA" id="ARBA00023125"/>
    </source>
</evidence>
<name>H0ESL3_GLAL7</name>
<evidence type="ECO:0000313" key="10">
    <source>
        <dbReference type="Proteomes" id="UP000005446"/>
    </source>
</evidence>
<feature type="compositionally biased region" description="Polar residues" evidence="7">
    <location>
        <begin position="311"/>
        <end position="324"/>
    </location>
</feature>
<keyword evidence="5" id="KW-0539">Nucleus</keyword>
<dbReference type="CDD" id="cd14687">
    <property type="entry name" value="bZIP_ATF2"/>
    <property type="match status" value="1"/>
</dbReference>
<dbReference type="Proteomes" id="UP000005446">
    <property type="component" value="Unassembled WGS sequence"/>
</dbReference>
<keyword evidence="3" id="KW-0238">DNA-binding</keyword>
<dbReference type="AlphaFoldDB" id="H0ESL3"/>
<organism evidence="9 10">
    <name type="scientific">Glarea lozoyensis (strain ATCC 74030 / MF5533)</name>
    <dbReference type="NCBI Taxonomy" id="1104152"/>
    <lineage>
        <taxon>Eukaryota</taxon>
        <taxon>Fungi</taxon>
        <taxon>Dikarya</taxon>
        <taxon>Ascomycota</taxon>
        <taxon>Pezizomycotina</taxon>
        <taxon>Leotiomycetes</taxon>
        <taxon>Helotiales</taxon>
        <taxon>Helotiaceae</taxon>
        <taxon>Glarea</taxon>
    </lineage>
</organism>
<evidence type="ECO:0000259" key="8">
    <source>
        <dbReference type="PROSITE" id="PS50217"/>
    </source>
</evidence>
<dbReference type="InterPro" id="IPR020956">
    <property type="entry name" value="TF_Aft1_OSM"/>
</dbReference>
<dbReference type="InterPro" id="IPR046347">
    <property type="entry name" value="bZIP_sf"/>
</dbReference>
<feature type="region of interest" description="Disordered" evidence="7">
    <location>
        <begin position="285"/>
        <end position="387"/>
    </location>
</feature>
<feature type="compositionally biased region" description="Low complexity" evidence="7">
    <location>
        <begin position="55"/>
        <end position="66"/>
    </location>
</feature>
<dbReference type="Pfam" id="PF00170">
    <property type="entry name" value="bZIP_1"/>
    <property type="match status" value="1"/>
</dbReference>
<dbReference type="GO" id="GO:0003700">
    <property type="term" value="F:DNA-binding transcription factor activity"/>
    <property type="evidence" value="ECO:0007669"/>
    <property type="project" value="InterPro"/>
</dbReference>
<dbReference type="InterPro" id="IPR021755">
    <property type="entry name" value="TF_Aft1_HRA"/>
</dbReference>
<dbReference type="Pfam" id="PF11786">
    <property type="entry name" value="Aft1_HRA"/>
    <property type="match status" value="1"/>
</dbReference>
<proteinExistence type="predicted"/>
<keyword evidence="6" id="KW-0175">Coiled coil</keyword>
<dbReference type="GO" id="GO:0005634">
    <property type="term" value="C:nucleus"/>
    <property type="evidence" value="ECO:0007669"/>
    <property type="project" value="UniProtKB-SubCell"/>
</dbReference>
<dbReference type="Gene3D" id="1.20.5.170">
    <property type="match status" value="1"/>
</dbReference>
<dbReference type="InterPro" id="IPR021756">
    <property type="entry name" value="TF_Aft1_HRR"/>
</dbReference>
<evidence type="ECO:0000313" key="9">
    <source>
        <dbReference type="EMBL" id="EHK98466.1"/>
    </source>
</evidence>
<comment type="subcellular location">
    <subcellularLocation>
        <location evidence="1">Nucleus</location>
    </subcellularLocation>
</comment>
<feature type="region of interest" description="Disordered" evidence="7">
    <location>
        <begin position="1"/>
        <end position="67"/>
    </location>
</feature>
<dbReference type="PANTHER" id="PTHR19304">
    <property type="entry name" value="CYCLIC-AMP RESPONSE ELEMENT BINDING PROTEIN"/>
    <property type="match status" value="1"/>
</dbReference>
<keyword evidence="4" id="KW-0804">Transcription</keyword>
<keyword evidence="2" id="KW-0805">Transcription regulation</keyword>
<feature type="compositionally biased region" description="Polar residues" evidence="7">
    <location>
        <begin position="17"/>
        <end position="32"/>
    </location>
</feature>
<dbReference type="OrthoDB" id="295274at2759"/>
<evidence type="ECO:0000256" key="4">
    <source>
        <dbReference type="ARBA" id="ARBA00023163"/>
    </source>
</evidence>
<sequence length="542" mass="58062">MGKSPHAAVAKDGDTKSPLQQNADIQKSTVTDVKQDLPNIETATADPLGPPPRPAAAASNAVPNTPDYFSVNHNSTITTEQNPFEASFAFGGHNSEGQTPGGTKLPSVASLTSPAGLLGGGVTPGFWGGLRSGPLSPAMLSGPQKHEDYFSERHHIRGGFPTPNESGLRTGLTPGGGGSMFPEPSPNSALFGAIGGATPGAMDFQRAAISIQKNREIPQPRLNITSQPQDLLNGMDTKSTVTGQFDQHDANDAANGLFLLAQQRSAPGTTSHYAMAPQMPVQHAHPQAPNLQMGNQSAEASPQMAHRNHHNGSMSTASGRGNSEMSDENETQSRPNTRGKGKRSNTTQTNGRRKADETPTKAPPAKKSKGNNGNAMPEPESEGELDLTKDEYNANGKKMTDEEKRKNFLERNRVAALKCRQRKKQWLANLQQKVEIFSNENDQLSQQITHLRDEIVNLKTVLMAHKDCPVTQSQGMGGMGVQQLFETGFTGPMNPYGMAQNNMGNPQVMAAGQDLYDILTSLANTHMPFLGVHGLSVHHWLV</sequence>
<dbReference type="SMART" id="SM00338">
    <property type="entry name" value="BRLZ"/>
    <property type="match status" value="1"/>
</dbReference>
<evidence type="ECO:0000256" key="7">
    <source>
        <dbReference type="SAM" id="MobiDB-lite"/>
    </source>
</evidence>
<dbReference type="HOGENOM" id="CLU_034316_1_0_1"/>
<dbReference type="Pfam" id="PF11787">
    <property type="entry name" value="Aft1_HRR"/>
    <property type="match status" value="1"/>
</dbReference>
<comment type="caution">
    <text evidence="9">The sequence shown here is derived from an EMBL/GenBank/DDBJ whole genome shotgun (WGS) entry which is preliminary data.</text>
</comment>
<feature type="coiled-coil region" evidence="6">
    <location>
        <begin position="427"/>
        <end position="461"/>
    </location>
</feature>
<feature type="compositionally biased region" description="Polar residues" evidence="7">
    <location>
        <begin position="289"/>
        <end position="300"/>
    </location>
</feature>
<dbReference type="SUPFAM" id="SSF57959">
    <property type="entry name" value="Leucine zipper domain"/>
    <property type="match status" value="1"/>
</dbReference>
<dbReference type="InterPro" id="IPR004827">
    <property type="entry name" value="bZIP"/>
</dbReference>
<dbReference type="InterPro" id="IPR002112">
    <property type="entry name" value="Leuzip_Jun"/>
</dbReference>
<dbReference type="FunCoup" id="H0ESL3">
    <property type="interactions" value="383"/>
</dbReference>
<keyword evidence="10" id="KW-1185">Reference proteome</keyword>
<reference evidence="9 10" key="1">
    <citation type="journal article" date="2012" name="Eukaryot. Cell">
        <title>Genome sequence of the fungus Glarea lozoyensis: the first genome sequence of a species from the Helotiaceae family.</title>
        <authorList>
            <person name="Youssar L."/>
            <person name="Gruening B.A."/>
            <person name="Erxleben A."/>
            <person name="Guenther S."/>
            <person name="Huettel W."/>
        </authorList>
    </citation>
    <scope>NUCLEOTIDE SEQUENCE [LARGE SCALE GENOMIC DNA]</scope>
    <source>
        <strain evidence="10">ATCC 74030 / MF5533</strain>
    </source>
</reference>
<dbReference type="PRINTS" id="PR00043">
    <property type="entry name" value="LEUZIPPRJUN"/>
</dbReference>
<gene>
    <name evidence="9" type="ORF">M7I_5710</name>
</gene>
<evidence type="ECO:0000256" key="6">
    <source>
        <dbReference type="SAM" id="Coils"/>
    </source>
</evidence>
<evidence type="ECO:0000256" key="1">
    <source>
        <dbReference type="ARBA" id="ARBA00004123"/>
    </source>
</evidence>
<dbReference type="PROSITE" id="PS50217">
    <property type="entry name" value="BZIP"/>
    <property type="match status" value="1"/>
</dbReference>
<dbReference type="InterPro" id="IPR051027">
    <property type="entry name" value="bZIP_transcription_factors"/>
</dbReference>
<dbReference type="Pfam" id="PF11785">
    <property type="entry name" value="Aft1_OSA"/>
    <property type="match status" value="1"/>
</dbReference>
<dbReference type="EMBL" id="AGUE01000149">
    <property type="protein sequence ID" value="EHK98466.1"/>
    <property type="molecule type" value="Genomic_DNA"/>
</dbReference>
<evidence type="ECO:0000256" key="2">
    <source>
        <dbReference type="ARBA" id="ARBA00023015"/>
    </source>
</evidence>
<protein>
    <submittedName>
        <fullName evidence="9">Putative Transcription factor atf1</fullName>
    </submittedName>
</protein>
<accession>H0ESL3</accession>
<evidence type="ECO:0000256" key="5">
    <source>
        <dbReference type="ARBA" id="ARBA00023242"/>
    </source>
</evidence>
<dbReference type="GO" id="GO:0003677">
    <property type="term" value="F:DNA binding"/>
    <property type="evidence" value="ECO:0007669"/>
    <property type="project" value="UniProtKB-KW"/>
</dbReference>
<dbReference type="FunFam" id="1.20.5.170:FF:000053">
    <property type="entry name" value="BZIP transcription factor AtfA"/>
    <property type="match status" value="1"/>
</dbReference>